<proteinExistence type="predicted"/>
<gene>
    <name evidence="1" type="ORF">COT89_02435</name>
</gene>
<evidence type="ECO:0000313" key="2">
    <source>
        <dbReference type="Proteomes" id="UP000231466"/>
    </source>
</evidence>
<sequence length="110" mass="11561">MNPTFVKSGGIHADGVVGLALDAPSDSGKREASVVLMAPLGAVVDRKANFAALLRANASRGIHLVFAVASADSSRNCRIATRSRSSKIASHSLVLKERHLFPPYPDALDP</sequence>
<accession>A0A2H0VFM6</accession>
<protein>
    <submittedName>
        <fullName evidence="1">Uncharacterized protein</fullName>
    </submittedName>
</protein>
<name>A0A2H0VFM6_9BACT</name>
<comment type="caution">
    <text evidence="1">The sequence shown here is derived from an EMBL/GenBank/DDBJ whole genome shotgun (WGS) entry which is preliminary data.</text>
</comment>
<organism evidence="1 2">
    <name type="scientific">Candidatus Colwellbacteria bacterium CG10_big_fil_rev_8_21_14_0_10_42_22</name>
    <dbReference type="NCBI Taxonomy" id="1974540"/>
    <lineage>
        <taxon>Bacteria</taxon>
        <taxon>Candidatus Colwelliibacteriota</taxon>
    </lineage>
</organism>
<evidence type="ECO:0000313" key="1">
    <source>
        <dbReference type="EMBL" id="PIR97905.1"/>
    </source>
</evidence>
<dbReference type="AlphaFoldDB" id="A0A2H0VFM6"/>
<dbReference type="EMBL" id="PFAH01000008">
    <property type="protein sequence ID" value="PIR97905.1"/>
    <property type="molecule type" value="Genomic_DNA"/>
</dbReference>
<reference evidence="2" key="1">
    <citation type="submission" date="2017-09" db="EMBL/GenBank/DDBJ databases">
        <title>Depth-based differentiation of microbial function through sediment-hosted aquifers and enrichment of novel symbionts in the deep terrestrial subsurface.</title>
        <authorList>
            <person name="Probst A.J."/>
            <person name="Ladd B."/>
            <person name="Jarett J.K."/>
            <person name="Geller-Mcgrath D.E."/>
            <person name="Sieber C.M.K."/>
            <person name="Emerson J.B."/>
            <person name="Anantharaman K."/>
            <person name="Thomas B.C."/>
            <person name="Malmstrom R."/>
            <person name="Stieglmeier M."/>
            <person name="Klingl A."/>
            <person name="Woyke T."/>
            <person name="Ryan C.M."/>
            <person name="Banfield J.F."/>
        </authorList>
    </citation>
    <scope>NUCLEOTIDE SEQUENCE [LARGE SCALE GENOMIC DNA]</scope>
</reference>
<dbReference type="Proteomes" id="UP000231466">
    <property type="component" value="Unassembled WGS sequence"/>
</dbReference>